<dbReference type="SUPFAM" id="SSF81321">
    <property type="entry name" value="Family A G protein-coupled receptor-like"/>
    <property type="match status" value="1"/>
</dbReference>
<dbReference type="Gene3D" id="2.60.120.740">
    <property type="match status" value="1"/>
</dbReference>
<dbReference type="RefSeq" id="XP_066923560.1">
    <property type="nucleotide sequence ID" value="XM_067067459.1"/>
</dbReference>
<organism evidence="12 13">
    <name type="scientific">Clytia hemisphaerica</name>
    <dbReference type="NCBI Taxonomy" id="252671"/>
    <lineage>
        <taxon>Eukaryota</taxon>
        <taxon>Metazoa</taxon>
        <taxon>Cnidaria</taxon>
        <taxon>Hydrozoa</taxon>
        <taxon>Hydroidolina</taxon>
        <taxon>Leptothecata</taxon>
        <taxon>Obeliida</taxon>
        <taxon>Clytiidae</taxon>
        <taxon>Clytia</taxon>
    </lineage>
</organism>
<dbReference type="Gene3D" id="2.60.220.50">
    <property type="match status" value="1"/>
</dbReference>
<evidence type="ECO:0000256" key="5">
    <source>
        <dbReference type="ARBA" id="ARBA00023157"/>
    </source>
</evidence>
<keyword evidence="13" id="KW-1185">Reference proteome</keyword>
<feature type="transmembrane region" description="Helical" evidence="6">
    <location>
        <begin position="931"/>
        <end position="953"/>
    </location>
</feature>
<dbReference type="GO" id="GO:0007166">
    <property type="term" value="P:cell surface receptor signaling pathway"/>
    <property type="evidence" value="ECO:0007669"/>
    <property type="project" value="InterPro"/>
</dbReference>
<feature type="transmembrane region" description="Helical" evidence="6">
    <location>
        <begin position="814"/>
        <end position="834"/>
    </location>
</feature>
<evidence type="ECO:0000259" key="8">
    <source>
        <dbReference type="PROSITE" id="PS50221"/>
    </source>
</evidence>
<dbReference type="OrthoDB" id="6134459at2759"/>
<evidence type="ECO:0000259" key="9">
    <source>
        <dbReference type="PROSITE" id="PS50228"/>
    </source>
</evidence>
<feature type="domain" description="Ig-like" evidence="11">
    <location>
        <begin position="137"/>
        <end position="230"/>
    </location>
</feature>
<feature type="transmembrane region" description="Helical" evidence="6">
    <location>
        <begin position="744"/>
        <end position="762"/>
    </location>
</feature>
<dbReference type="GeneID" id="136810869"/>
<dbReference type="PRINTS" id="PR00249">
    <property type="entry name" value="GPCRSECRETIN"/>
</dbReference>
<dbReference type="CDD" id="cd15040">
    <property type="entry name" value="7tmB2_Adhesion"/>
    <property type="match status" value="1"/>
</dbReference>
<dbReference type="Proteomes" id="UP000594262">
    <property type="component" value="Unplaced"/>
</dbReference>
<dbReference type="PANTHER" id="PTHR45692">
    <property type="entry name" value="G_PROTEIN_RECEP_F2_4 DOMAIN-CONTAINING PROTEIN"/>
    <property type="match status" value="1"/>
</dbReference>
<dbReference type="InterPro" id="IPR000922">
    <property type="entry name" value="Lectin_gal-bd_dom"/>
</dbReference>
<evidence type="ECO:0000313" key="13">
    <source>
        <dbReference type="Proteomes" id="UP000594262"/>
    </source>
</evidence>
<evidence type="ECO:0000313" key="12">
    <source>
        <dbReference type="EnsemblMetazoa" id="CLYHEMP003825.1"/>
    </source>
</evidence>
<feature type="transmembrane region" description="Helical" evidence="6">
    <location>
        <begin position="710"/>
        <end position="732"/>
    </location>
</feature>
<keyword evidence="2 6" id="KW-0812">Transmembrane</keyword>
<feature type="chain" id="PRO_5029475672" evidence="7">
    <location>
        <begin position="23"/>
        <end position="1065"/>
    </location>
</feature>
<dbReference type="Pfam" id="PF01825">
    <property type="entry name" value="GPS"/>
    <property type="match status" value="1"/>
</dbReference>
<name>A0A7M5TYM2_9CNID</name>
<feature type="signal peptide" evidence="7">
    <location>
        <begin position="1"/>
        <end position="22"/>
    </location>
</feature>
<dbReference type="EnsemblMetazoa" id="CLYHEMT003825.1">
    <property type="protein sequence ID" value="CLYHEMP003825.1"/>
    <property type="gene ID" value="CLYHEMG003825"/>
</dbReference>
<dbReference type="GO" id="GO:0030246">
    <property type="term" value="F:carbohydrate binding"/>
    <property type="evidence" value="ECO:0007669"/>
    <property type="project" value="InterPro"/>
</dbReference>
<feature type="domain" description="G-protein coupled receptors family 2 profile 2" evidence="10">
    <location>
        <begin position="708"/>
        <end position="955"/>
    </location>
</feature>
<evidence type="ECO:0000259" key="11">
    <source>
        <dbReference type="PROSITE" id="PS50835"/>
    </source>
</evidence>
<evidence type="ECO:0000256" key="1">
    <source>
        <dbReference type="ARBA" id="ARBA00004141"/>
    </source>
</evidence>
<accession>A0A7M5TYM2</accession>
<dbReference type="InterPro" id="IPR000832">
    <property type="entry name" value="GPCR_2_secretin-like"/>
</dbReference>
<evidence type="ECO:0000256" key="7">
    <source>
        <dbReference type="SAM" id="SignalP"/>
    </source>
</evidence>
<evidence type="ECO:0000256" key="4">
    <source>
        <dbReference type="ARBA" id="ARBA00023136"/>
    </source>
</evidence>
<proteinExistence type="predicted"/>
<dbReference type="InterPro" id="IPR046338">
    <property type="entry name" value="GAIN_dom_sf"/>
</dbReference>
<keyword evidence="7" id="KW-0732">Signal</keyword>
<dbReference type="GO" id="GO:0004930">
    <property type="term" value="F:G protein-coupled receptor activity"/>
    <property type="evidence" value="ECO:0007669"/>
    <property type="project" value="InterPro"/>
</dbReference>
<reference evidence="12" key="1">
    <citation type="submission" date="2021-01" db="UniProtKB">
        <authorList>
            <consortium name="EnsemblMetazoa"/>
        </authorList>
    </citation>
    <scope>IDENTIFICATION</scope>
</reference>
<dbReference type="InterPro" id="IPR057244">
    <property type="entry name" value="GAIN_B"/>
</dbReference>
<dbReference type="InterPro" id="IPR007110">
    <property type="entry name" value="Ig-like_dom"/>
</dbReference>
<dbReference type="PROSITE" id="PS50228">
    <property type="entry name" value="SUEL_LECTIN"/>
    <property type="match status" value="1"/>
</dbReference>
<comment type="subcellular location">
    <subcellularLocation>
        <location evidence="1">Membrane</location>
        <topology evidence="1">Multi-pass membrane protein</topology>
    </subcellularLocation>
</comment>
<dbReference type="Pfam" id="PF02140">
    <property type="entry name" value="SUEL_Lectin"/>
    <property type="match status" value="1"/>
</dbReference>
<dbReference type="PROSITE" id="PS50835">
    <property type="entry name" value="IG_LIKE"/>
    <property type="match status" value="1"/>
</dbReference>
<dbReference type="PROSITE" id="PS50261">
    <property type="entry name" value="G_PROTEIN_RECEP_F2_4"/>
    <property type="match status" value="1"/>
</dbReference>
<dbReference type="Gene3D" id="2.60.40.10">
    <property type="entry name" value="Immunoglobulins"/>
    <property type="match status" value="1"/>
</dbReference>
<dbReference type="PROSITE" id="PS50221">
    <property type="entry name" value="GAIN_B"/>
    <property type="match status" value="1"/>
</dbReference>
<keyword evidence="4 6" id="KW-0472">Membrane</keyword>
<dbReference type="SMART" id="SM00303">
    <property type="entry name" value="GPS"/>
    <property type="match status" value="1"/>
</dbReference>
<sequence>MMLHFGFILVVICSICSYNVLGQNTISATICEHAKSAYTMTCSSSQYIVIMEAMYGRQQRDVGGCAKVNPPSNGCKAVNSLTKARNHVTTTCGSKPSICTIRATNSIFGDPCVGKPKYLQFSFRCVARERTEFLNQPTIKDEHANTLTLGSTITLSGCNYADNINKPEDLQAVWLKENKNISSVGIEPLGDQQFTLGPLRINSATMTDEGDYRCGIMKNGILKATSSPIEILLEDVIRVKFTISVQALIPQFYQRKRRDSIPTDNIIMENIQLELDKIVSKNDGNVETRFVRNLNLLDIYISKKKTHWGHEATQLFDQFKFLLRMTSIAGNRVTVKNKDFCEAETIGSSTFKGQYTFPTSPTDVKITKKCVHGTMNVNVQGFERICLENGKWSTGDLDHCLAETKTTQELLNLEKNPICQTPKQKNCEQPVQKAQQLVSIVSSSQVITIPEEVSLVSNIINELANNINKVATQNETTTILTDAMDVTSLIVDVEPDVIKVADKTTNALQNVRQGLEKIAKHSVTLLPIGSEVKISKPNIGFVGAKVKRTDLTISAVDSGGSLISVVSADAGKPSPTAAKAVMNIPESVLDSNKKQVSLFSFTYRTDTLFGNNQNKTTGSHILSATFDDQKFENLLTPINITFKVSSNAVNVNPNCSFWDETKDIWSSKGLTTNSVEDDEKSILCQTTHLTNFALIIDVSQTRANPLALQVITWIGCGISLGGLILTVISYSAFRRLRRRLVPRLLLCLSISLIVTLLLFLMGVERSESETTCQVVAALIQYFLLVSFFWMAAQGINLYKKMVRVLKKHISDSQYFLRSFIVCTVCPAIIVVVSASSKSEYYGDDNFCLVHGLPFYIGLVLPICFIILLNIVLLILVLRAIHNTPSNVRASKSIDEETPYMLKLAKITIACSVLLGVTWLFGFLALGELTEVMQYLFCIFNSLQGFFIFVFYTLTNEEVKKEWANLLGWETILSSFSQTTTKKSTLHLNARSKSHASTSSVNANNNILNISSDSSSTGEPRYANTEELQENEYCTIQDVKREAAPYRSQALSSNAPRDIKNPIYYK</sequence>
<feature type="domain" description="SUEL-type lectin" evidence="9">
    <location>
        <begin position="32"/>
        <end position="126"/>
    </location>
</feature>
<evidence type="ECO:0000256" key="6">
    <source>
        <dbReference type="SAM" id="Phobius"/>
    </source>
</evidence>
<evidence type="ECO:0000256" key="3">
    <source>
        <dbReference type="ARBA" id="ARBA00022989"/>
    </source>
</evidence>
<keyword evidence="3 6" id="KW-1133">Transmembrane helix</keyword>
<dbReference type="InterPro" id="IPR043159">
    <property type="entry name" value="Lectin_gal-bd_sf"/>
</dbReference>
<dbReference type="InterPro" id="IPR000203">
    <property type="entry name" value="GPS"/>
</dbReference>
<dbReference type="AlphaFoldDB" id="A0A7M5TYM2"/>
<keyword evidence="5" id="KW-1015">Disulfide bond</keyword>
<dbReference type="Gene3D" id="1.20.1070.10">
    <property type="entry name" value="Rhodopsin 7-helix transmembrane proteins"/>
    <property type="match status" value="1"/>
</dbReference>
<evidence type="ECO:0000259" key="10">
    <source>
        <dbReference type="PROSITE" id="PS50261"/>
    </source>
</evidence>
<feature type="transmembrane region" description="Helical" evidence="6">
    <location>
        <begin position="901"/>
        <end position="925"/>
    </location>
</feature>
<feature type="transmembrane region" description="Helical" evidence="6">
    <location>
        <begin position="854"/>
        <end position="880"/>
    </location>
</feature>
<dbReference type="InterPro" id="IPR017981">
    <property type="entry name" value="GPCR_2-like_7TM"/>
</dbReference>
<protein>
    <submittedName>
        <fullName evidence="12">Uncharacterized protein</fullName>
    </submittedName>
</protein>
<dbReference type="GO" id="GO:0016020">
    <property type="term" value="C:membrane"/>
    <property type="evidence" value="ECO:0007669"/>
    <property type="project" value="UniProtKB-SubCell"/>
</dbReference>
<dbReference type="PANTHER" id="PTHR45692:SF1">
    <property type="entry name" value="G-PROTEIN COUPLED RECEPTORS FAMILY 2 PROFILE 2 DOMAIN-CONTAINING PROTEIN"/>
    <property type="match status" value="1"/>
</dbReference>
<dbReference type="Pfam" id="PF00002">
    <property type="entry name" value="7tm_2"/>
    <property type="match status" value="1"/>
</dbReference>
<evidence type="ECO:0000256" key="2">
    <source>
        <dbReference type="ARBA" id="ARBA00022692"/>
    </source>
</evidence>
<feature type="transmembrane region" description="Helical" evidence="6">
    <location>
        <begin position="774"/>
        <end position="793"/>
    </location>
</feature>
<feature type="domain" description="GAIN-B" evidence="8">
    <location>
        <begin position="547"/>
        <end position="702"/>
    </location>
</feature>
<dbReference type="InterPro" id="IPR013783">
    <property type="entry name" value="Ig-like_fold"/>
</dbReference>